<gene>
    <name evidence="3" type="ORF">ENJ10_14990</name>
</gene>
<accession>A0A7V1LQ42</accession>
<name>A0A7V1LQ42_CALAY</name>
<evidence type="ECO:0000256" key="2">
    <source>
        <dbReference type="SAM" id="SignalP"/>
    </source>
</evidence>
<dbReference type="InterPro" id="IPR036359">
    <property type="entry name" value="Thiol_cytolysin_sf"/>
</dbReference>
<evidence type="ECO:0000256" key="1">
    <source>
        <dbReference type="SAM" id="MobiDB-lite"/>
    </source>
</evidence>
<dbReference type="GO" id="GO:0015485">
    <property type="term" value="F:cholesterol binding"/>
    <property type="evidence" value="ECO:0007669"/>
    <property type="project" value="InterPro"/>
</dbReference>
<dbReference type="Pfam" id="PF01289">
    <property type="entry name" value="Thiol_cytolysin"/>
    <property type="match status" value="1"/>
</dbReference>
<keyword evidence="2" id="KW-0732">Signal</keyword>
<dbReference type="PROSITE" id="PS51257">
    <property type="entry name" value="PROKAR_LIPOPROTEIN"/>
    <property type="match status" value="1"/>
</dbReference>
<dbReference type="Proteomes" id="UP000886005">
    <property type="component" value="Unassembled WGS sequence"/>
</dbReference>
<evidence type="ECO:0000313" key="3">
    <source>
        <dbReference type="EMBL" id="HED11995.1"/>
    </source>
</evidence>
<dbReference type="InterPro" id="IPR001869">
    <property type="entry name" value="Thiol_cytolysin"/>
</dbReference>
<reference evidence="3" key="1">
    <citation type="journal article" date="2020" name="mSystems">
        <title>Genome- and Community-Level Interaction Insights into Carbon Utilization and Element Cycling Functions of Hydrothermarchaeota in Hydrothermal Sediment.</title>
        <authorList>
            <person name="Zhou Z."/>
            <person name="Liu Y."/>
            <person name="Xu W."/>
            <person name="Pan J."/>
            <person name="Luo Z.H."/>
            <person name="Li M."/>
        </authorList>
    </citation>
    <scope>NUCLEOTIDE SEQUENCE [LARGE SCALE GENOMIC DNA]</scope>
    <source>
        <strain evidence="3">HyVt-456</strain>
    </source>
</reference>
<sequence>MFSLRILLAGLMAAIIVSCQQDSPLQPDKTAENIDAYVENLQYNSEQLLNVQPTGESSQERSVQAADTTTESGNTQSVTCIRTTYDLKQNFDDIAILRPLAGIIWPGALVKGNASLMDGLPEPISLPRAPMTFTVDLPGIGEAGVKSIASPSNSTVQAAIDSALEWWNANAYQEGYVNPSSSSYRLATSYSSQQMALDVGLNVSWATGDVAAQFSYTSNEQKKVMMAAYKQAFYSIDMDTPESPSSVFDPSVSLEQVKAVMDGDAPPAYISSVVYGRIIMFRMETTLSVTSSELESSFRYAAGYSVDITLEARYKKILQNSTIEVVTLGGNAAVASEAVSARNAGDLEKIIKGDNAVYSRSNPGVPIAYTVRYLKDHALARLGYTTEYTATVCQSTKTADIFDVTIKSFKAIKDCDSIGEGDFEIWVTISAGNKKFHKSSISAKSGQSISLNWDHSFVANLKEGNYIKVTFTCKEWDKDVLGNRFGDSRMNKKSGSIRHEFRNSVWTNLGNGTKTITLNPGHNACSTSLTYTIKKR</sequence>
<feature type="chain" id="PRO_5031427367" description="Thiol-activated cytolysin" evidence="2">
    <location>
        <begin position="20"/>
        <end position="536"/>
    </location>
</feature>
<dbReference type="AlphaFoldDB" id="A0A7V1LQ42"/>
<dbReference type="InterPro" id="IPR036363">
    <property type="entry name" value="Thiol_cytolysin_ab_sf"/>
</dbReference>
<dbReference type="Gene3D" id="3.90.840.10">
    <property type="entry name" value="Thiol-activated cytolysin superfamily/Thiol-activated cytolysin, alpha-beta domain"/>
    <property type="match status" value="1"/>
</dbReference>
<dbReference type="Gene3D" id="3.40.30.40">
    <property type="entry name" value="Perfringolysin"/>
    <property type="match status" value="1"/>
</dbReference>
<evidence type="ECO:0008006" key="4">
    <source>
        <dbReference type="Google" id="ProtNLM"/>
    </source>
</evidence>
<proteinExistence type="predicted"/>
<dbReference type="SUPFAM" id="SSF56978">
    <property type="entry name" value="Perfringolysin"/>
    <property type="match status" value="1"/>
</dbReference>
<dbReference type="PRINTS" id="PR01400">
    <property type="entry name" value="TACYTOLYSIN"/>
</dbReference>
<feature type="signal peptide" evidence="2">
    <location>
        <begin position="1"/>
        <end position="19"/>
    </location>
</feature>
<feature type="region of interest" description="Disordered" evidence="1">
    <location>
        <begin position="51"/>
        <end position="72"/>
    </location>
</feature>
<organism evidence="3">
    <name type="scientific">Caldithrix abyssi</name>
    <dbReference type="NCBI Taxonomy" id="187145"/>
    <lineage>
        <taxon>Bacteria</taxon>
        <taxon>Pseudomonadati</taxon>
        <taxon>Calditrichota</taxon>
        <taxon>Calditrichia</taxon>
        <taxon>Calditrichales</taxon>
        <taxon>Calditrichaceae</taxon>
        <taxon>Caldithrix</taxon>
    </lineage>
</organism>
<comment type="caution">
    <text evidence="3">The sequence shown here is derived from an EMBL/GenBank/DDBJ whole genome shotgun (WGS) entry which is preliminary data.</text>
</comment>
<dbReference type="EMBL" id="DRLD01000427">
    <property type="protein sequence ID" value="HED11995.1"/>
    <property type="molecule type" value="Genomic_DNA"/>
</dbReference>
<dbReference type="Gene3D" id="3.30.1040.20">
    <property type="match status" value="1"/>
</dbReference>
<protein>
    <recommendedName>
        <fullName evidence="4">Thiol-activated cytolysin</fullName>
    </recommendedName>
</protein>